<sequence>MLYGWFKIFLILADQLALLFKNKKNQRER</sequence>
<comment type="caution">
    <text evidence="1">The sequence shown here is derived from an EMBL/GenBank/DDBJ whole genome shotgun (WGS) entry which is preliminary data.</text>
</comment>
<evidence type="ECO:0000313" key="1">
    <source>
        <dbReference type="EMBL" id="EAZ93640.1"/>
    </source>
</evidence>
<dbReference type="EMBL" id="AAXW01000002">
    <property type="protein sequence ID" value="EAZ93640.1"/>
    <property type="molecule type" value="Genomic_DNA"/>
</dbReference>
<evidence type="ECO:0000313" key="2">
    <source>
        <dbReference type="Proteomes" id="UP000003781"/>
    </source>
</evidence>
<reference evidence="1 2" key="1">
    <citation type="submission" date="2007-03" db="EMBL/GenBank/DDBJ databases">
        <authorList>
            <person name="Stal L."/>
            <person name="Ferriera S."/>
            <person name="Johnson J."/>
            <person name="Kravitz S."/>
            <person name="Beeson K."/>
            <person name="Sutton G."/>
            <person name="Rogers Y.-H."/>
            <person name="Friedman R."/>
            <person name="Frazier M."/>
            <person name="Venter J.C."/>
        </authorList>
    </citation>
    <scope>NUCLEOTIDE SEQUENCE [LARGE SCALE GENOMIC DNA]</scope>
    <source>
        <strain evidence="1 2">CCY0110</strain>
    </source>
</reference>
<proteinExistence type="predicted"/>
<keyword evidence="2" id="KW-1185">Reference proteome</keyword>
<dbReference type="AlphaFoldDB" id="A3IIK8"/>
<accession>A3IIK8</accession>
<organism evidence="1 2">
    <name type="scientific">Crocosphaera chwakensis CCY0110</name>
    <dbReference type="NCBI Taxonomy" id="391612"/>
    <lineage>
        <taxon>Bacteria</taxon>
        <taxon>Bacillati</taxon>
        <taxon>Cyanobacteriota</taxon>
        <taxon>Cyanophyceae</taxon>
        <taxon>Oscillatoriophycideae</taxon>
        <taxon>Chroococcales</taxon>
        <taxon>Aphanothecaceae</taxon>
        <taxon>Crocosphaera</taxon>
        <taxon>Crocosphaera chwakensis</taxon>
    </lineage>
</organism>
<dbReference type="Proteomes" id="UP000003781">
    <property type="component" value="Unassembled WGS sequence"/>
</dbReference>
<protein>
    <submittedName>
        <fullName evidence="1">Uncharacterized protein</fullName>
    </submittedName>
</protein>
<name>A3IIK8_9CHRO</name>
<gene>
    <name evidence="1" type="ORF">CY0110_17632</name>
</gene>